<keyword evidence="4" id="KW-0694">RNA-binding</keyword>
<dbReference type="PANTHER" id="PTHR11645:SF66">
    <property type="entry name" value="PYRROLINE-5-CARBOXYLATE REDUCTASE"/>
    <property type="match status" value="1"/>
</dbReference>
<keyword evidence="2" id="KW-0521">NADP</keyword>
<evidence type="ECO:0000256" key="2">
    <source>
        <dbReference type="ARBA" id="ARBA00022857"/>
    </source>
</evidence>
<name>A0A8J5M7B3_9STRA</name>
<dbReference type="EMBL" id="JAENGY010000453">
    <property type="protein sequence ID" value="KAG6962582.1"/>
    <property type="molecule type" value="Genomic_DNA"/>
</dbReference>
<dbReference type="SMART" id="SM00360">
    <property type="entry name" value="RRM"/>
    <property type="match status" value="1"/>
</dbReference>
<evidence type="ECO:0000256" key="5">
    <source>
        <dbReference type="SAM" id="MobiDB-lite"/>
    </source>
</evidence>
<dbReference type="FunFam" id="1.10.3730.10:FF:000001">
    <property type="entry name" value="Pyrroline-5-carboxylate reductase"/>
    <property type="match status" value="1"/>
</dbReference>
<dbReference type="PROSITE" id="PS50102">
    <property type="entry name" value="RRM"/>
    <property type="match status" value="1"/>
</dbReference>
<evidence type="ECO:0000259" key="6">
    <source>
        <dbReference type="PROSITE" id="PS50102"/>
    </source>
</evidence>
<evidence type="ECO:0000256" key="1">
    <source>
        <dbReference type="ARBA" id="ARBA00005525"/>
    </source>
</evidence>
<feature type="domain" description="RRM" evidence="6">
    <location>
        <begin position="350"/>
        <end position="429"/>
    </location>
</feature>
<dbReference type="PANTHER" id="PTHR11645">
    <property type="entry name" value="PYRROLINE-5-CARBOXYLATE REDUCTASE"/>
    <property type="match status" value="1"/>
</dbReference>
<organism evidence="7 8">
    <name type="scientific">Phytophthora aleatoria</name>
    <dbReference type="NCBI Taxonomy" id="2496075"/>
    <lineage>
        <taxon>Eukaryota</taxon>
        <taxon>Sar</taxon>
        <taxon>Stramenopiles</taxon>
        <taxon>Oomycota</taxon>
        <taxon>Peronosporomycetes</taxon>
        <taxon>Peronosporales</taxon>
        <taxon>Peronosporaceae</taxon>
        <taxon>Phytophthora</taxon>
    </lineage>
</organism>
<comment type="caution">
    <text evidence="7">The sequence shown here is derived from an EMBL/GenBank/DDBJ whole genome shotgun (WGS) entry which is preliminary data.</text>
</comment>
<proteinExistence type="inferred from homology"/>
<dbReference type="InterPro" id="IPR028939">
    <property type="entry name" value="P5C_Rdtase_cat_N"/>
</dbReference>
<dbReference type="GO" id="GO:0003723">
    <property type="term" value="F:RNA binding"/>
    <property type="evidence" value="ECO:0007669"/>
    <property type="project" value="UniProtKB-UniRule"/>
</dbReference>
<reference evidence="7" key="1">
    <citation type="submission" date="2021-01" db="EMBL/GenBank/DDBJ databases">
        <title>Phytophthora aleatoria, a newly-described species from Pinus radiata is distinct from Phytophthora cactorum isolates based on comparative genomics.</title>
        <authorList>
            <person name="Mcdougal R."/>
            <person name="Panda P."/>
            <person name="Williams N."/>
            <person name="Studholme D.J."/>
        </authorList>
    </citation>
    <scope>NUCLEOTIDE SEQUENCE</scope>
    <source>
        <strain evidence="7">NZFS 4037</strain>
    </source>
</reference>
<evidence type="ECO:0000313" key="7">
    <source>
        <dbReference type="EMBL" id="KAG6962582.1"/>
    </source>
</evidence>
<feature type="compositionally biased region" description="Basic and acidic residues" evidence="5">
    <location>
        <begin position="331"/>
        <end position="349"/>
    </location>
</feature>
<dbReference type="AlphaFoldDB" id="A0A8J5M7B3"/>
<keyword evidence="8" id="KW-1185">Reference proteome</keyword>
<gene>
    <name evidence="7" type="ORF">JG688_00008525</name>
</gene>
<feature type="region of interest" description="Disordered" evidence="5">
    <location>
        <begin position="320"/>
        <end position="350"/>
    </location>
</feature>
<evidence type="ECO:0000313" key="8">
    <source>
        <dbReference type="Proteomes" id="UP000709295"/>
    </source>
</evidence>
<protein>
    <recommendedName>
        <fullName evidence="6">RRM domain-containing protein</fullName>
    </recommendedName>
</protein>
<dbReference type="Pfam" id="PF14748">
    <property type="entry name" value="P5CR_dimer"/>
    <property type="match status" value="1"/>
</dbReference>
<evidence type="ECO:0000256" key="4">
    <source>
        <dbReference type="PROSITE-ProRule" id="PRU00176"/>
    </source>
</evidence>
<comment type="similarity">
    <text evidence="1">Belongs to the pyrroline-5-carboxylate reductase family.</text>
</comment>
<dbReference type="GO" id="GO:0055129">
    <property type="term" value="P:L-proline biosynthetic process"/>
    <property type="evidence" value="ECO:0007669"/>
    <property type="project" value="TreeGrafter"/>
</dbReference>
<sequence length="486" mass="52805">MQSLASKLRPVVTRQAAARLSSRSVSVARRAPLLRAASAFAPTTHCASFSTGGKGPFARSRKNQQESAVESVECAELELNRLAVIGGGNMAEAIITGVLTEGLIPSSKVVVSDPNPSMRTKYAKLNVETHTRNSSAVKEADVILVAVKPQVVDDVLRAVKASMDPDALVISVVAGQSIKQLQQHLGQDITSAQHELTKQILGSFGVEVFVDDENALDMATALSGSGPAYFFLVAEAMIDTGVHMGFSRPVATKLVQQTMLGSALYMQSEDVHPVELRNNITSPGGTTAAGLYRAEKNAFRAVIADSIWAAYERCLELGSSEPVQRQRPRSRGGDRRGRSRSAERGRRDPISLLVRNLSPDTTADELRRAFSRRAGDILDVYIPKEFSTNQPRGFAFIEFADARVGRDIKFEMDRTQLGGREIAVLFAKQHRKSPHEMRRILNLPAEGSYAQALAQTPLQVALSLSDETQCQPWRQAIGFSTCFGVS</sequence>
<keyword evidence="3" id="KW-0560">Oxidoreductase</keyword>
<evidence type="ECO:0000256" key="3">
    <source>
        <dbReference type="ARBA" id="ARBA00023002"/>
    </source>
</evidence>
<dbReference type="GO" id="GO:0004735">
    <property type="term" value="F:pyrroline-5-carboxylate reductase activity"/>
    <property type="evidence" value="ECO:0007669"/>
    <property type="project" value="InterPro"/>
</dbReference>
<dbReference type="Pfam" id="PF00076">
    <property type="entry name" value="RRM_1"/>
    <property type="match status" value="1"/>
</dbReference>
<dbReference type="InterPro" id="IPR029036">
    <property type="entry name" value="P5CR_dimer"/>
</dbReference>
<accession>A0A8J5M7B3</accession>
<dbReference type="InterPro" id="IPR000304">
    <property type="entry name" value="Pyrroline-COOH_reductase"/>
</dbReference>
<dbReference type="Pfam" id="PF03807">
    <property type="entry name" value="F420_oxidored"/>
    <property type="match status" value="1"/>
</dbReference>
<dbReference type="HAMAP" id="MF_01925">
    <property type="entry name" value="P5C_reductase"/>
    <property type="match status" value="1"/>
</dbReference>
<dbReference type="Proteomes" id="UP000709295">
    <property type="component" value="Unassembled WGS sequence"/>
</dbReference>
<dbReference type="InterPro" id="IPR000504">
    <property type="entry name" value="RRM_dom"/>
</dbReference>